<dbReference type="PROSITE" id="PS50109">
    <property type="entry name" value="HIS_KIN"/>
    <property type="match status" value="1"/>
</dbReference>
<dbReference type="Gene3D" id="3.30.565.10">
    <property type="entry name" value="Histidine kinase-like ATPase, C-terminal domain"/>
    <property type="match status" value="1"/>
</dbReference>
<dbReference type="Proteomes" id="UP000240883">
    <property type="component" value="Unassembled WGS sequence"/>
</dbReference>
<feature type="domain" description="Response regulatory" evidence="5">
    <location>
        <begin position="1249"/>
        <end position="1401"/>
    </location>
</feature>
<dbReference type="InterPro" id="IPR058846">
    <property type="entry name" value="PAS-like"/>
</dbReference>
<dbReference type="Pfam" id="PF00072">
    <property type="entry name" value="Response_reg"/>
    <property type="match status" value="1"/>
</dbReference>
<evidence type="ECO:0000256" key="1">
    <source>
        <dbReference type="ARBA" id="ARBA00022553"/>
    </source>
</evidence>
<dbReference type="PANTHER" id="PTHR43719:SF30">
    <property type="entry name" value="TWO-COMPONENT SYSTEM RESPONSE REGULATOR"/>
    <property type="match status" value="1"/>
</dbReference>
<protein>
    <submittedName>
        <fullName evidence="6">Uncharacterized protein</fullName>
    </submittedName>
</protein>
<dbReference type="SMART" id="SM00387">
    <property type="entry name" value="HATPase_c"/>
    <property type="match status" value="1"/>
</dbReference>
<dbReference type="STRING" id="1448308.A0A2T2P2B3"/>
<gene>
    <name evidence="6" type="ORF">BS50DRAFT_485326</name>
</gene>
<dbReference type="SUPFAM" id="SSF55785">
    <property type="entry name" value="PYP-like sensor domain (PAS domain)"/>
    <property type="match status" value="1"/>
</dbReference>
<dbReference type="Gene3D" id="3.40.50.2300">
    <property type="match status" value="1"/>
</dbReference>
<dbReference type="InterPro" id="IPR005467">
    <property type="entry name" value="His_kinase_dom"/>
</dbReference>
<dbReference type="PANTHER" id="PTHR43719">
    <property type="entry name" value="TWO-COMPONENT HISTIDINE KINASE"/>
    <property type="match status" value="1"/>
</dbReference>
<dbReference type="InterPro" id="IPR011006">
    <property type="entry name" value="CheY-like_superfamily"/>
</dbReference>
<feature type="modified residue" description="4-aspartylphosphate" evidence="2">
    <location>
        <position position="1330"/>
    </location>
</feature>
<evidence type="ECO:0000256" key="3">
    <source>
        <dbReference type="SAM" id="MobiDB-lite"/>
    </source>
</evidence>
<dbReference type="Gene3D" id="3.30.450.20">
    <property type="entry name" value="PAS domain"/>
    <property type="match status" value="2"/>
</dbReference>
<dbReference type="SMART" id="SM00448">
    <property type="entry name" value="REC"/>
    <property type="match status" value="1"/>
</dbReference>
<dbReference type="PROSITE" id="PS50110">
    <property type="entry name" value="RESPONSE_REGULATORY"/>
    <property type="match status" value="1"/>
</dbReference>
<dbReference type="InterPro" id="IPR035965">
    <property type="entry name" value="PAS-like_dom_sf"/>
</dbReference>
<reference evidence="6 7" key="1">
    <citation type="journal article" date="2018" name="Front. Microbiol.">
        <title>Genome-Wide Analysis of Corynespora cassiicola Leaf Fall Disease Putative Effectors.</title>
        <authorList>
            <person name="Lopez D."/>
            <person name="Ribeiro S."/>
            <person name="Label P."/>
            <person name="Fumanal B."/>
            <person name="Venisse J.S."/>
            <person name="Kohler A."/>
            <person name="de Oliveira R.R."/>
            <person name="Labutti K."/>
            <person name="Lipzen A."/>
            <person name="Lail K."/>
            <person name="Bauer D."/>
            <person name="Ohm R.A."/>
            <person name="Barry K.W."/>
            <person name="Spatafora J."/>
            <person name="Grigoriev I.V."/>
            <person name="Martin F.M."/>
            <person name="Pujade-Renaud V."/>
        </authorList>
    </citation>
    <scope>NUCLEOTIDE SEQUENCE [LARGE SCALE GENOMIC DNA]</scope>
    <source>
        <strain evidence="6 7">Philippines</strain>
    </source>
</reference>
<evidence type="ECO:0000313" key="6">
    <source>
        <dbReference type="EMBL" id="PSN71830.1"/>
    </source>
</evidence>
<dbReference type="SUPFAM" id="SSF52172">
    <property type="entry name" value="CheY-like"/>
    <property type="match status" value="1"/>
</dbReference>
<feature type="region of interest" description="Disordered" evidence="3">
    <location>
        <begin position="301"/>
        <end position="321"/>
    </location>
</feature>
<dbReference type="Pfam" id="PF26131">
    <property type="entry name" value="PAS-like"/>
    <property type="match status" value="1"/>
</dbReference>
<dbReference type="SUPFAM" id="SSF47384">
    <property type="entry name" value="Homodimeric domain of signal transducing histidine kinase"/>
    <property type="match status" value="1"/>
</dbReference>
<dbReference type="InterPro" id="IPR050956">
    <property type="entry name" value="2C_system_His_kinase"/>
</dbReference>
<dbReference type="InterPro" id="IPR036890">
    <property type="entry name" value="HATPase_C_sf"/>
</dbReference>
<dbReference type="EMBL" id="KZ678130">
    <property type="protein sequence ID" value="PSN71830.1"/>
    <property type="molecule type" value="Genomic_DNA"/>
</dbReference>
<accession>A0A2T2P2B3</accession>
<dbReference type="PRINTS" id="PR00344">
    <property type="entry name" value="BCTRLSENSOR"/>
</dbReference>
<dbReference type="InterPro" id="IPR036097">
    <property type="entry name" value="HisK_dim/P_sf"/>
</dbReference>
<feature type="domain" description="Histidine kinase" evidence="4">
    <location>
        <begin position="898"/>
        <end position="1171"/>
    </location>
</feature>
<organism evidence="6 7">
    <name type="scientific">Corynespora cassiicola Philippines</name>
    <dbReference type="NCBI Taxonomy" id="1448308"/>
    <lineage>
        <taxon>Eukaryota</taxon>
        <taxon>Fungi</taxon>
        <taxon>Dikarya</taxon>
        <taxon>Ascomycota</taxon>
        <taxon>Pezizomycotina</taxon>
        <taxon>Dothideomycetes</taxon>
        <taxon>Pleosporomycetidae</taxon>
        <taxon>Pleosporales</taxon>
        <taxon>Corynesporascaceae</taxon>
        <taxon>Corynespora</taxon>
    </lineage>
</organism>
<keyword evidence="7" id="KW-1185">Reference proteome</keyword>
<dbReference type="InterPro" id="IPR003594">
    <property type="entry name" value="HATPase_dom"/>
</dbReference>
<proteinExistence type="predicted"/>
<sequence>MCDWYGWDDFLAVAPTPQANFGLHFEFETIRHAIFDGEEDDEQDAVAFAQSESEYHNVAGPGGAREWDDDDIDADVEQYIDRSSSSSSSSSSVDFDPDDFDPSGLQDVQFEAVGAELRIEDYAIPSVTGDKDCLICLEALDRTTPARDATPMRAPLEQRYHQEIGVTQRKLSIRSIPELKRASSRAELSSCNLLDFLDLDDRPTFAVEATARHASLDIVYHNPALRAVDGLLEKVKGRENPAVMFADSLQAHPSFKNWLLGCPDDRDLARRGTAYMYEGYLWHATAVGHFTVVSGSPEFRIRSGSSHGRTRPSLTIDPREHKEPKHFPMMIQERLPTIPANTPIDIQQPWSSPGLSSDFGPYDFTLDPPPANLSAHLEYFRSVDWANTPLGPMCSWSPQLRCIVNMILNDSGPAVLFWGEEVTMIYNEPYIEMLSLLHPCMGKSARIAAKDYWPHFEPLVNHINATGQTLTEHDMPLFLDRHGFLEETFYSFQFIPVLDGSGHVAGYYQPLIETTKNNLLERRVSCLVEVGSQTAKARDLQSYWDLVLHTLAINDKDAPFALLYAAENPCGPDISSVSSPGSINELEHCVLKGSIGVKAGHPIAPSTINIKDGSYTFLPYLLKAARSRKPTIVHFEDLDIPNSMLEKIEWKGYGDPCRCVIVCPILPTTSEYAQGFLILGVNPRRPFDEDYQRFVSVMIRLLATSLASVVLFDEEIRQKENAIGQAARIQEQLLAELQLKEKKFQRFAERSDIGIFIMDAVGKYSYRNQRWHDIFQVSEAANDVTNTWSHIVFPEDIPVCEGWFSKLAVEKVPICFELKTNMPWIPAHDSSGPESKQATHFKWILCSAYPELGPNNELIEIVGNVTDISRQKWAEGMQKIRTNSALESKKHLEHFIDTTSHEMRNPLSAIMNCADGIISSYCPAGEGSDLPSPASYASLLEQTLDAAQTIAQCALHMKRIVDDILTISKLDSGLLVITPVDAQPQSVVSHAVKMFDAEAKAAGVDMSMAIDPSYRDLKVDWVSLDPTRLLQVLINLITNAVKFTRLESTRKIVVSIGASLEEPVSEPDGVQYIDTKLVGEDSQLKEDWTRGSTIYIKFSVTDTGRGLSEEEKTTLFSRFSQASPRTHIHYGGSGLGLFISRRLTELQGGSIGLASESKKGSTFAFYIKARKAKATSLRRGSIPDIFPEDIKHRPAVRKEMGRLLNSPRPSLLRRQSAIHPDVPAEALGLPAEPNFEELRRTKSIPETLHVLVVEDNLVNQKVLAKQLKNLGCVVSVANHGIEALDFLKKTKYWNQTNGSHRLQSISANGDADPAVEVASNPLDLNLILMDWEMPIMNGLTAVAKIRELERANVLTTHIPVIGVTANVRQQQIQMAMNAGMDDVVGKPFRVTELMGRMRGIVANLREGFEGFPG</sequence>
<dbReference type="GO" id="GO:0000155">
    <property type="term" value="F:phosphorelay sensor kinase activity"/>
    <property type="evidence" value="ECO:0007669"/>
    <property type="project" value="InterPro"/>
</dbReference>
<feature type="compositionally biased region" description="Low complexity" evidence="3">
    <location>
        <begin position="83"/>
        <end position="94"/>
    </location>
</feature>
<dbReference type="CDD" id="cd17546">
    <property type="entry name" value="REC_hyHK_CKI1_RcsC-like"/>
    <property type="match status" value="1"/>
</dbReference>
<dbReference type="CDD" id="cd00082">
    <property type="entry name" value="HisKA"/>
    <property type="match status" value="1"/>
</dbReference>
<evidence type="ECO:0000256" key="2">
    <source>
        <dbReference type="PROSITE-ProRule" id="PRU00169"/>
    </source>
</evidence>
<dbReference type="SMART" id="SM00388">
    <property type="entry name" value="HisKA"/>
    <property type="match status" value="1"/>
</dbReference>
<evidence type="ECO:0000259" key="5">
    <source>
        <dbReference type="PROSITE" id="PS50110"/>
    </source>
</evidence>
<name>A0A2T2P2B3_CORCC</name>
<dbReference type="InterPro" id="IPR003661">
    <property type="entry name" value="HisK_dim/P_dom"/>
</dbReference>
<dbReference type="Pfam" id="PF00512">
    <property type="entry name" value="HisKA"/>
    <property type="match status" value="1"/>
</dbReference>
<dbReference type="Gene3D" id="1.10.287.130">
    <property type="match status" value="1"/>
</dbReference>
<dbReference type="SUPFAM" id="SSF55874">
    <property type="entry name" value="ATPase domain of HSP90 chaperone/DNA topoisomerase II/histidine kinase"/>
    <property type="match status" value="1"/>
</dbReference>
<keyword evidence="1 2" id="KW-0597">Phosphoprotein</keyword>
<dbReference type="InterPro" id="IPR001789">
    <property type="entry name" value="Sig_transdc_resp-reg_receiver"/>
</dbReference>
<evidence type="ECO:0000259" key="4">
    <source>
        <dbReference type="PROSITE" id="PS50109"/>
    </source>
</evidence>
<feature type="region of interest" description="Disordered" evidence="3">
    <location>
        <begin position="80"/>
        <end position="101"/>
    </location>
</feature>
<dbReference type="InterPro" id="IPR004358">
    <property type="entry name" value="Sig_transdc_His_kin-like_C"/>
</dbReference>
<dbReference type="Pfam" id="PF02518">
    <property type="entry name" value="HATPase_c"/>
    <property type="match status" value="1"/>
</dbReference>
<dbReference type="OrthoDB" id="60033at2759"/>
<evidence type="ECO:0000313" key="7">
    <source>
        <dbReference type="Proteomes" id="UP000240883"/>
    </source>
</evidence>